<protein>
    <submittedName>
        <fullName evidence="4">SDR family oxidoreductase</fullName>
    </submittedName>
</protein>
<dbReference type="Pfam" id="PF13561">
    <property type="entry name" value="adh_short_C2"/>
    <property type="match status" value="1"/>
</dbReference>
<dbReference type="Proteomes" id="UP000327179">
    <property type="component" value="Chromosome"/>
</dbReference>
<dbReference type="PANTHER" id="PTHR43477">
    <property type="entry name" value="DIHYDROANTICAPSIN 7-DEHYDROGENASE"/>
    <property type="match status" value="1"/>
</dbReference>
<evidence type="ECO:0000256" key="1">
    <source>
        <dbReference type="ARBA" id="ARBA00006484"/>
    </source>
</evidence>
<comment type="similarity">
    <text evidence="1">Belongs to the short-chain dehydrogenases/reductases (SDR) family.</text>
</comment>
<dbReference type="Gene3D" id="3.40.50.720">
    <property type="entry name" value="NAD(P)-binding Rossmann-like Domain"/>
    <property type="match status" value="1"/>
</dbReference>
<dbReference type="GO" id="GO:0016491">
    <property type="term" value="F:oxidoreductase activity"/>
    <property type="evidence" value="ECO:0007669"/>
    <property type="project" value="UniProtKB-KW"/>
</dbReference>
<keyword evidence="5" id="KW-1185">Reference proteome</keyword>
<evidence type="ECO:0000313" key="4">
    <source>
        <dbReference type="EMBL" id="QEY63060.1"/>
    </source>
</evidence>
<dbReference type="RefSeq" id="WP_151133712.1">
    <property type="nucleotide sequence ID" value="NZ_CP043311.1"/>
</dbReference>
<dbReference type="InterPro" id="IPR002347">
    <property type="entry name" value="SDR_fam"/>
</dbReference>
<dbReference type="SUPFAM" id="SSF51735">
    <property type="entry name" value="NAD(P)-binding Rossmann-fold domains"/>
    <property type="match status" value="1"/>
</dbReference>
<dbReference type="KEGG" id="plal:FXN65_13665"/>
<dbReference type="PRINTS" id="PR00081">
    <property type="entry name" value="GDHRDH"/>
</dbReference>
<dbReference type="EMBL" id="CP043311">
    <property type="protein sequence ID" value="QEY63060.1"/>
    <property type="molecule type" value="Genomic_DNA"/>
</dbReference>
<dbReference type="PANTHER" id="PTHR43477:SF4">
    <property type="entry name" value="DEHYDROGENASE_REDUCTASE SDR FAMILY MEMBER 6"/>
    <property type="match status" value="1"/>
</dbReference>
<evidence type="ECO:0000256" key="3">
    <source>
        <dbReference type="ARBA" id="ARBA00023027"/>
    </source>
</evidence>
<reference evidence="4 5" key="1">
    <citation type="submission" date="2019-08" db="EMBL/GenBank/DDBJ databases">
        <title>Whole-genome Sequencing of e-waste polymer degrading bacterium Pseudomonas sp. strain PE08.</title>
        <authorList>
            <person name="Kirdat K."/>
            <person name="Debbarma P."/>
            <person name="Narawade N."/>
            <person name="Suyal D."/>
            <person name="Thorat V."/>
            <person name="Shouche Y."/>
            <person name="Goel R."/>
            <person name="Yadav A."/>
        </authorList>
    </citation>
    <scope>NUCLEOTIDE SEQUENCE [LARGE SCALE GENOMIC DNA]</scope>
    <source>
        <strain evidence="4 5">PE08</strain>
    </source>
</reference>
<accession>A0A5J6QKG1</accession>
<evidence type="ECO:0000313" key="5">
    <source>
        <dbReference type="Proteomes" id="UP000327179"/>
    </source>
</evidence>
<keyword evidence="3" id="KW-0520">NAD</keyword>
<evidence type="ECO:0000256" key="2">
    <source>
        <dbReference type="ARBA" id="ARBA00023002"/>
    </source>
</evidence>
<gene>
    <name evidence="4" type="ORF">FXN65_13665</name>
</gene>
<dbReference type="NCBIfam" id="NF004779">
    <property type="entry name" value="PRK06125.1"/>
    <property type="match status" value="1"/>
</dbReference>
<name>A0A5J6QKG1_9GAMM</name>
<sequence length="263" mass="27985">MDLGLNSKKVLITGASQGIGEGLAVAFAREGCDLKLVARDESRLVALANSIHERFKVSVDILSIDMARAGAIAEVAQFGHDVDVLVNNAGSIPAGTLWDVDEERWRQGWELKVFGYINLTRLVYDAMRKRGGGVVLNNIGSGGEMFDYDYIAGTTGNAALMAFTRALGGRSLNEGIRVLGVNPGPVDTDRIRKVLKSGSESAGDPARDYAEKLKRYPLGRAATVEEVADLFVFLASAKSSYTSGAVITLDGGLASNRSISSGR</sequence>
<keyword evidence="2" id="KW-0560">Oxidoreductase</keyword>
<dbReference type="AlphaFoldDB" id="A0A5J6QKG1"/>
<organism evidence="4 5">
    <name type="scientific">Metapseudomonas lalkuanensis</name>
    <dbReference type="NCBI Taxonomy" id="2604832"/>
    <lineage>
        <taxon>Bacteria</taxon>
        <taxon>Pseudomonadati</taxon>
        <taxon>Pseudomonadota</taxon>
        <taxon>Gammaproteobacteria</taxon>
        <taxon>Pseudomonadales</taxon>
        <taxon>Pseudomonadaceae</taxon>
        <taxon>Metapseudomonas</taxon>
    </lineage>
</organism>
<dbReference type="InterPro" id="IPR051122">
    <property type="entry name" value="SDR_DHRS6-like"/>
</dbReference>
<dbReference type="InterPro" id="IPR036291">
    <property type="entry name" value="NAD(P)-bd_dom_sf"/>
</dbReference>
<proteinExistence type="inferred from homology"/>